<dbReference type="Pfam" id="PF03928">
    <property type="entry name" value="HbpS-like"/>
    <property type="match status" value="1"/>
</dbReference>
<gene>
    <name evidence="1" type="ORF">G1C95_1147</name>
</gene>
<dbReference type="InterPro" id="IPR010371">
    <property type="entry name" value="YBR137W-like"/>
</dbReference>
<dbReference type="AlphaFoldDB" id="A0A7Y0HRE3"/>
<evidence type="ECO:0000313" key="1">
    <source>
        <dbReference type="EMBL" id="NMM93960.1"/>
    </source>
</evidence>
<keyword evidence="2" id="KW-1185">Reference proteome</keyword>
<dbReference type="Proteomes" id="UP000532194">
    <property type="component" value="Unassembled WGS sequence"/>
</dbReference>
<organism evidence="1 2">
    <name type="scientific">Bifidobacterium oedipodis</name>
    <dbReference type="NCBI Taxonomy" id="2675322"/>
    <lineage>
        <taxon>Bacteria</taxon>
        <taxon>Bacillati</taxon>
        <taxon>Actinomycetota</taxon>
        <taxon>Actinomycetes</taxon>
        <taxon>Bifidobacteriales</taxon>
        <taxon>Bifidobacteriaceae</taxon>
        <taxon>Bifidobacterium</taxon>
    </lineage>
</organism>
<proteinExistence type="predicted"/>
<sequence>MNTTINTVTPQDYLNLEATIREQERLLTVELFDDADAWELGQTLVRRIQEQSIDLAAAIYRPNGTLMFAYLTRGTGVSNHEWMRRKFNTVSACGHSSLRAWARWKSSEPTPLIDQLAEDADYAVCGGGFPIMTADGKLLAVALVSALPHAQDHYFLSEALADWCGTKIPSFDQTIVD</sequence>
<accession>A0A7Y0HRE3</accession>
<dbReference type="InterPro" id="IPR005624">
    <property type="entry name" value="PduO/GlcC-like"/>
</dbReference>
<reference evidence="1 2" key="1">
    <citation type="submission" date="2020-02" db="EMBL/GenBank/DDBJ databases">
        <title>Characterization of phylogenetic diversity of novel bifidobacterial species isolated in Czech ZOOs.</title>
        <authorList>
            <person name="Lugli G.A."/>
            <person name="Vera N.B."/>
            <person name="Ventura M."/>
        </authorList>
    </citation>
    <scope>NUCLEOTIDE SEQUENCE [LARGE SCALE GENOMIC DNA]</scope>
    <source>
        <strain evidence="1 2">DSM 109957</strain>
    </source>
</reference>
<comment type="caution">
    <text evidence="1">The sequence shown here is derived from an EMBL/GenBank/DDBJ whole genome shotgun (WGS) entry which is preliminary data.</text>
</comment>
<dbReference type="Gene3D" id="3.30.450.150">
    <property type="entry name" value="Haem-degrading domain"/>
    <property type="match status" value="1"/>
</dbReference>
<dbReference type="EMBL" id="JAAIII010000003">
    <property type="protein sequence ID" value="NMM93960.1"/>
    <property type="molecule type" value="Genomic_DNA"/>
</dbReference>
<dbReference type="PANTHER" id="PTHR28255">
    <property type="match status" value="1"/>
</dbReference>
<dbReference type="InterPro" id="IPR038084">
    <property type="entry name" value="PduO/GlcC-like_sf"/>
</dbReference>
<protein>
    <submittedName>
        <fullName evidence="1">Heme-degrading</fullName>
    </submittedName>
</protein>
<evidence type="ECO:0000313" key="2">
    <source>
        <dbReference type="Proteomes" id="UP000532194"/>
    </source>
</evidence>
<dbReference type="PANTHER" id="PTHR28255:SF1">
    <property type="entry name" value="UPF0303 PROTEIN YBR137W"/>
    <property type="match status" value="1"/>
</dbReference>
<dbReference type="RefSeq" id="WP_169172007.1">
    <property type="nucleotide sequence ID" value="NZ_JAAIII010000003.1"/>
</dbReference>
<name>A0A7Y0HRE3_9BIFI</name>
<dbReference type="SUPFAM" id="SSF143744">
    <property type="entry name" value="GlcG-like"/>
    <property type="match status" value="1"/>
</dbReference>